<proteinExistence type="predicted"/>
<accession>A0AA36GB28</accession>
<reference evidence="1" key="1">
    <citation type="submission" date="2023-06" db="EMBL/GenBank/DDBJ databases">
        <authorList>
            <person name="Delattre M."/>
        </authorList>
    </citation>
    <scope>NUCLEOTIDE SEQUENCE</scope>
    <source>
        <strain evidence="1">AF72</strain>
    </source>
</reference>
<dbReference type="EMBL" id="CATQJA010002698">
    <property type="protein sequence ID" value="CAJ0584584.1"/>
    <property type="molecule type" value="Genomic_DNA"/>
</dbReference>
<organism evidence="1 2">
    <name type="scientific">Mesorhabditis spiculigera</name>
    <dbReference type="NCBI Taxonomy" id="96644"/>
    <lineage>
        <taxon>Eukaryota</taxon>
        <taxon>Metazoa</taxon>
        <taxon>Ecdysozoa</taxon>
        <taxon>Nematoda</taxon>
        <taxon>Chromadorea</taxon>
        <taxon>Rhabditida</taxon>
        <taxon>Rhabditina</taxon>
        <taxon>Rhabditomorpha</taxon>
        <taxon>Rhabditoidea</taxon>
        <taxon>Rhabditidae</taxon>
        <taxon>Mesorhabditinae</taxon>
        <taxon>Mesorhabditis</taxon>
    </lineage>
</organism>
<dbReference type="AlphaFoldDB" id="A0AA36GB28"/>
<name>A0AA36GB28_9BILA</name>
<comment type="caution">
    <text evidence="1">The sequence shown here is derived from an EMBL/GenBank/DDBJ whole genome shotgun (WGS) entry which is preliminary data.</text>
</comment>
<dbReference type="Proteomes" id="UP001177023">
    <property type="component" value="Unassembled WGS sequence"/>
</dbReference>
<evidence type="ECO:0000313" key="1">
    <source>
        <dbReference type="EMBL" id="CAJ0584584.1"/>
    </source>
</evidence>
<evidence type="ECO:0000313" key="2">
    <source>
        <dbReference type="Proteomes" id="UP001177023"/>
    </source>
</evidence>
<gene>
    <name evidence="1" type="ORF">MSPICULIGERA_LOCUS22631</name>
</gene>
<protein>
    <submittedName>
        <fullName evidence="1">Uncharacterized protein</fullName>
    </submittedName>
</protein>
<feature type="non-terminal residue" evidence="1">
    <location>
        <position position="195"/>
    </location>
</feature>
<keyword evidence="2" id="KW-1185">Reference proteome</keyword>
<sequence>MRFTCFECPLCLSQFADEVDSDKDGKPVVDGGRLVCVWCAGDSTKPAHIVIEQMQKRCFQKTDEGWEAIGKVPILCCHQCQAPFRKDEEFSISAGQRWLRCAACGKHAKSVNNTKEKRVSDSFRNIEYLPMYKKIDECLLDWMGKFQESVIQHNEAKWKKLAQRHPTAIVAIGSGSKMTCLYAKTASGSSAHYAV</sequence>